<reference evidence="2 3" key="1">
    <citation type="submission" date="2024-03" db="EMBL/GenBank/DDBJ databases">
        <title>Pseudoalteromonas qingdaonensis sp. nov., isolated from the intestines of marine benthic organisms.</title>
        <authorList>
            <person name="Lin X."/>
            <person name="Fang S."/>
            <person name="Hu X."/>
        </authorList>
    </citation>
    <scope>NUCLEOTIDE SEQUENCE [LARGE SCALE GENOMIC DNA]</scope>
    <source>
        <strain evidence="2 3">YIC-827</strain>
    </source>
</reference>
<sequence length="168" mass="18553">MAKDRYAPKQLTEVLGQLNPRFGSRIANYGAKTRELASQQQTLHQAVGENLAKKCRVANIRDGALIIEAHSATVAMKLNYIKMDILSAFRQQGLVDLCQVKIVTSPNAAQRAPLAQAQAQVKKASQEPSNKRAMSEQTAHNLELIAEHAPPSLQQKLIRLAQHGRQKK</sequence>
<dbReference type="InterPro" id="IPR007922">
    <property type="entry name" value="DciA-like"/>
</dbReference>
<evidence type="ECO:0000256" key="1">
    <source>
        <dbReference type="SAM" id="MobiDB-lite"/>
    </source>
</evidence>
<protein>
    <submittedName>
        <fullName evidence="2">DUF721 domain-containing protein</fullName>
    </submittedName>
</protein>
<comment type="caution">
    <text evidence="2">The sequence shown here is derived from an EMBL/GenBank/DDBJ whole genome shotgun (WGS) entry which is preliminary data.</text>
</comment>
<organism evidence="2 3">
    <name type="scientific">Pseudoalteromonas qingdaonensis</name>
    <dbReference type="NCBI Taxonomy" id="3131913"/>
    <lineage>
        <taxon>Bacteria</taxon>
        <taxon>Pseudomonadati</taxon>
        <taxon>Pseudomonadota</taxon>
        <taxon>Gammaproteobacteria</taxon>
        <taxon>Alteromonadales</taxon>
        <taxon>Pseudoalteromonadaceae</taxon>
        <taxon>Pseudoalteromonas</taxon>
    </lineage>
</organism>
<dbReference type="Proteomes" id="UP001447008">
    <property type="component" value="Unassembled WGS sequence"/>
</dbReference>
<gene>
    <name evidence="2" type="ORF">WCN91_13945</name>
</gene>
<dbReference type="EMBL" id="JBCGCU010000020">
    <property type="protein sequence ID" value="MEM0516503.1"/>
    <property type="molecule type" value="Genomic_DNA"/>
</dbReference>
<dbReference type="Pfam" id="PF05258">
    <property type="entry name" value="DciA"/>
    <property type="match status" value="1"/>
</dbReference>
<dbReference type="RefSeq" id="WP_342679988.1">
    <property type="nucleotide sequence ID" value="NZ_JBCGCU010000020.1"/>
</dbReference>
<feature type="region of interest" description="Disordered" evidence="1">
    <location>
        <begin position="122"/>
        <end position="150"/>
    </location>
</feature>
<accession>A0ABU9N2J3</accession>
<evidence type="ECO:0000313" key="3">
    <source>
        <dbReference type="Proteomes" id="UP001447008"/>
    </source>
</evidence>
<evidence type="ECO:0000313" key="2">
    <source>
        <dbReference type="EMBL" id="MEM0516503.1"/>
    </source>
</evidence>
<name>A0ABU9N2J3_9GAMM</name>
<proteinExistence type="predicted"/>
<keyword evidence="3" id="KW-1185">Reference proteome</keyword>